<reference evidence="2" key="1">
    <citation type="submission" date="2025-08" db="UniProtKB">
        <authorList>
            <consortium name="Ensembl"/>
        </authorList>
    </citation>
    <scope>IDENTIFICATION</scope>
</reference>
<dbReference type="Pfam" id="PF09004">
    <property type="entry name" value="ALKBH8_N"/>
    <property type="match status" value="1"/>
</dbReference>
<dbReference type="InterPro" id="IPR043502">
    <property type="entry name" value="DNA/RNA_pol_sf"/>
</dbReference>
<dbReference type="SUPFAM" id="SSF56672">
    <property type="entry name" value="DNA/RNA polymerases"/>
    <property type="match status" value="1"/>
</dbReference>
<organism evidence="2 3">
    <name type="scientific">Cyprinus carpio</name>
    <name type="common">Common carp</name>
    <dbReference type="NCBI Taxonomy" id="7962"/>
    <lineage>
        <taxon>Eukaryota</taxon>
        <taxon>Metazoa</taxon>
        <taxon>Chordata</taxon>
        <taxon>Craniata</taxon>
        <taxon>Vertebrata</taxon>
        <taxon>Euteleostomi</taxon>
        <taxon>Actinopterygii</taxon>
        <taxon>Neopterygii</taxon>
        <taxon>Teleostei</taxon>
        <taxon>Ostariophysi</taxon>
        <taxon>Cypriniformes</taxon>
        <taxon>Cyprinidae</taxon>
        <taxon>Cyprininae</taxon>
        <taxon>Cyprinus</taxon>
    </lineage>
</organism>
<sequence>MMHVLNSSPTHIDSSNGNYVRLLFIDYSSAFNTIVPIKLASKLMDLSLNSSLCIWIKDFLTGRPQVVKVGQFTSNSITLNVGAPQGCVLSPLLYSLYTHDCVSSHSSTSVIKFADYTLVLGLISNNNETAYLDEVEKLTSWCQDNCLSLNVSKTKELIVDFRKRQEQPYTPLMINGTPVERVSNFKYLGVNISEDLTWTTHIQTQVNKARQRLYHLRQLRKFRVSPAILKTFYSGAIESVLTQCISVWYGNSSSQDCKALQRVVRLAEHISGSALPSLQDIYLKRCKSRAVKIIKDSNHPSNCLFTLLPCGKRFRSPDGKTERLRRSFFPQAIRLLNSNSVS</sequence>
<feature type="domain" description="Reverse transcriptase" evidence="1">
    <location>
        <begin position="1"/>
        <end position="192"/>
    </location>
</feature>
<evidence type="ECO:0000313" key="2">
    <source>
        <dbReference type="Ensembl" id="ENSCCRP00015056153.1"/>
    </source>
</evidence>
<dbReference type="PROSITE" id="PS50878">
    <property type="entry name" value="RT_POL"/>
    <property type="match status" value="1"/>
</dbReference>
<evidence type="ECO:0000259" key="1">
    <source>
        <dbReference type="PROSITE" id="PS50878"/>
    </source>
</evidence>
<evidence type="ECO:0000313" key="3">
    <source>
        <dbReference type="Proteomes" id="UP000694700"/>
    </source>
</evidence>
<protein>
    <recommendedName>
        <fullName evidence="1">Reverse transcriptase domain-containing protein</fullName>
    </recommendedName>
</protein>
<dbReference type="AlphaFoldDB" id="A0A8C1VR40"/>
<accession>A0A8C1VR40</accession>
<dbReference type="Ensembl" id="ENSCCRT00015058014.1">
    <property type="protein sequence ID" value="ENSCCRP00015056153.1"/>
    <property type="gene ID" value="ENSCCRG00015023105.1"/>
</dbReference>
<proteinExistence type="predicted"/>
<dbReference type="GO" id="GO:0008168">
    <property type="term" value="F:methyltransferase activity"/>
    <property type="evidence" value="ECO:0007669"/>
    <property type="project" value="InterPro"/>
</dbReference>
<dbReference type="GO" id="GO:0016706">
    <property type="term" value="F:2-oxoglutarate-dependent dioxygenase activity"/>
    <property type="evidence" value="ECO:0007669"/>
    <property type="project" value="InterPro"/>
</dbReference>
<dbReference type="InterPro" id="IPR015095">
    <property type="entry name" value="AlkB_hom8_N"/>
</dbReference>
<name>A0A8C1VR40_CYPCA</name>
<dbReference type="InterPro" id="IPR000477">
    <property type="entry name" value="RT_dom"/>
</dbReference>
<dbReference type="PANTHER" id="PTHR33332">
    <property type="entry name" value="REVERSE TRANSCRIPTASE DOMAIN-CONTAINING PROTEIN"/>
    <property type="match status" value="1"/>
</dbReference>
<dbReference type="Proteomes" id="UP000694700">
    <property type="component" value="Unplaced"/>
</dbReference>
<dbReference type="Pfam" id="PF00078">
    <property type="entry name" value="RVT_1"/>
    <property type="match status" value="1"/>
</dbReference>